<evidence type="ECO:0000256" key="5">
    <source>
        <dbReference type="ARBA" id="ARBA00038359"/>
    </source>
</evidence>
<feature type="transmembrane region" description="Helical" evidence="7">
    <location>
        <begin position="239"/>
        <end position="260"/>
    </location>
</feature>
<comment type="similarity">
    <text evidence="5">Belongs to the SAT4 family.</text>
</comment>
<feature type="compositionally biased region" description="Polar residues" evidence="6">
    <location>
        <begin position="435"/>
        <end position="447"/>
    </location>
</feature>
<evidence type="ECO:0000256" key="1">
    <source>
        <dbReference type="ARBA" id="ARBA00004141"/>
    </source>
</evidence>
<evidence type="ECO:0000256" key="4">
    <source>
        <dbReference type="ARBA" id="ARBA00023136"/>
    </source>
</evidence>
<feature type="transmembrane region" description="Helical" evidence="7">
    <location>
        <begin position="117"/>
        <end position="139"/>
    </location>
</feature>
<feature type="region of interest" description="Disordered" evidence="6">
    <location>
        <begin position="354"/>
        <end position="464"/>
    </location>
</feature>
<keyword evidence="4 7" id="KW-0472">Membrane</keyword>
<gene>
    <name evidence="9" type="ORF">FH972_023053</name>
</gene>
<protein>
    <recommendedName>
        <fullName evidence="8">Rhodopsin domain-containing protein</fullName>
    </recommendedName>
</protein>
<feature type="compositionally biased region" description="Basic and acidic residues" evidence="6">
    <location>
        <begin position="449"/>
        <end position="464"/>
    </location>
</feature>
<dbReference type="PANTHER" id="PTHR33048">
    <property type="entry name" value="PTH11-LIKE INTEGRAL MEMBRANE PROTEIN (AFU_ORTHOLOGUE AFUA_5G11245)"/>
    <property type="match status" value="1"/>
</dbReference>
<accession>A0A5N6KU23</accession>
<dbReference type="InterPro" id="IPR049326">
    <property type="entry name" value="Rhodopsin_dom_fungi"/>
</dbReference>
<feature type="compositionally biased region" description="Basic and acidic residues" evidence="6">
    <location>
        <begin position="386"/>
        <end position="395"/>
    </location>
</feature>
<comment type="caution">
    <text evidence="9">The sequence shown here is derived from an EMBL/GenBank/DDBJ whole genome shotgun (WGS) entry which is preliminary data.</text>
</comment>
<sequence length="464" mass="50876">MSSDIPADIKTAFEQGRIPSDISLAFLAESKDYSAIVGIWFVVALATVIFALRLLVRLVLRPAPGLDDLLALGTLLCYIAFAVLCHILINLGSARHFAYIQYVVPLYLVERTEVLDFAAHLIYTTALYLCRLSGLSFYSSRIIGRSTAFTWTIRIVTVFLTLAYIPQMLLILLHCIPVTGLWPYSWQPGVENYTCLQWGTVYATNSAVSLVSDLALFSIPVAIIASLKRLSDSKKVKLGAVLMPGVAVIAISIARLVLVIQGQWQPDESWYYGPLLAIESAEIGSTLIALSAPALHPLFRSWKRRAGRRLSLARSSRYGSKDSAGAVGNADGYYGNAGRSTAARRWWSSIMTGARADDSDDEDSSAPRSQPSPRMVRVNEGWSHTYGDRQLDEKAIGQAASTEDDEVASADAVAPASASYSPKQTAHTKMDHVSDQTTLQDENTPRSGSFEKQRTREDLSWLSD</sequence>
<evidence type="ECO:0000259" key="8">
    <source>
        <dbReference type="Pfam" id="PF20684"/>
    </source>
</evidence>
<keyword evidence="3 7" id="KW-1133">Transmembrane helix</keyword>
<dbReference type="Pfam" id="PF20684">
    <property type="entry name" value="Fung_rhodopsin"/>
    <property type="match status" value="1"/>
</dbReference>
<feature type="domain" description="Rhodopsin" evidence="8">
    <location>
        <begin position="52"/>
        <end position="300"/>
    </location>
</feature>
<evidence type="ECO:0000256" key="2">
    <source>
        <dbReference type="ARBA" id="ARBA00022692"/>
    </source>
</evidence>
<dbReference type="EMBL" id="VIBQ01000013">
    <property type="protein sequence ID" value="KAB8346000.1"/>
    <property type="molecule type" value="Genomic_DNA"/>
</dbReference>
<feature type="transmembrane region" description="Helical" evidence="7">
    <location>
        <begin position="280"/>
        <end position="299"/>
    </location>
</feature>
<dbReference type="PANTHER" id="PTHR33048:SF47">
    <property type="entry name" value="INTEGRAL MEMBRANE PROTEIN-RELATED"/>
    <property type="match status" value="1"/>
</dbReference>
<feature type="transmembrane region" description="Helical" evidence="7">
    <location>
        <begin position="202"/>
        <end position="227"/>
    </location>
</feature>
<evidence type="ECO:0000256" key="3">
    <source>
        <dbReference type="ARBA" id="ARBA00022989"/>
    </source>
</evidence>
<dbReference type="GO" id="GO:0016020">
    <property type="term" value="C:membrane"/>
    <property type="evidence" value="ECO:0007669"/>
    <property type="project" value="UniProtKB-SubCell"/>
</dbReference>
<dbReference type="AlphaFoldDB" id="A0A5N6KU23"/>
<feature type="transmembrane region" description="Helical" evidence="7">
    <location>
        <begin position="151"/>
        <end position="182"/>
    </location>
</feature>
<dbReference type="OrthoDB" id="245563at2759"/>
<evidence type="ECO:0000313" key="10">
    <source>
        <dbReference type="Proteomes" id="UP000327013"/>
    </source>
</evidence>
<proteinExistence type="inferred from homology"/>
<reference evidence="9 10" key="1">
    <citation type="submission" date="2019-06" db="EMBL/GenBank/DDBJ databases">
        <title>A chromosomal-level reference genome of Carpinus fangiana (Coryloideae, Betulaceae).</title>
        <authorList>
            <person name="Yang X."/>
            <person name="Wang Z."/>
            <person name="Zhang L."/>
            <person name="Hao G."/>
            <person name="Liu J."/>
            <person name="Yang Y."/>
        </authorList>
    </citation>
    <scope>NUCLEOTIDE SEQUENCE [LARGE SCALE GENOMIC DNA]</scope>
    <source>
        <strain evidence="9">Cfa_2016G</strain>
        <tissue evidence="9">Leaf</tissue>
    </source>
</reference>
<dbReference type="InterPro" id="IPR052337">
    <property type="entry name" value="SAT4-like"/>
</dbReference>
<keyword evidence="10" id="KW-1185">Reference proteome</keyword>
<feature type="transmembrane region" description="Helical" evidence="7">
    <location>
        <begin position="33"/>
        <end position="56"/>
    </location>
</feature>
<organism evidence="9 10">
    <name type="scientific">Carpinus fangiana</name>
    <dbReference type="NCBI Taxonomy" id="176857"/>
    <lineage>
        <taxon>Eukaryota</taxon>
        <taxon>Viridiplantae</taxon>
        <taxon>Streptophyta</taxon>
        <taxon>Embryophyta</taxon>
        <taxon>Tracheophyta</taxon>
        <taxon>Spermatophyta</taxon>
        <taxon>Magnoliopsida</taxon>
        <taxon>eudicotyledons</taxon>
        <taxon>Gunneridae</taxon>
        <taxon>Pentapetalae</taxon>
        <taxon>rosids</taxon>
        <taxon>fabids</taxon>
        <taxon>Fagales</taxon>
        <taxon>Betulaceae</taxon>
        <taxon>Carpinus</taxon>
    </lineage>
</organism>
<dbReference type="Proteomes" id="UP000327013">
    <property type="component" value="Unassembled WGS sequence"/>
</dbReference>
<feature type="compositionally biased region" description="Low complexity" evidence="6">
    <location>
        <begin position="409"/>
        <end position="422"/>
    </location>
</feature>
<evidence type="ECO:0000256" key="6">
    <source>
        <dbReference type="SAM" id="MobiDB-lite"/>
    </source>
</evidence>
<name>A0A5N6KU23_9ROSI</name>
<comment type="subcellular location">
    <subcellularLocation>
        <location evidence="1">Membrane</location>
        <topology evidence="1">Multi-pass membrane protein</topology>
    </subcellularLocation>
</comment>
<feature type="transmembrane region" description="Helical" evidence="7">
    <location>
        <begin position="68"/>
        <end position="89"/>
    </location>
</feature>
<keyword evidence="2 7" id="KW-0812">Transmembrane</keyword>
<evidence type="ECO:0000256" key="7">
    <source>
        <dbReference type="SAM" id="Phobius"/>
    </source>
</evidence>
<evidence type="ECO:0000313" key="9">
    <source>
        <dbReference type="EMBL" id="KAB8346000.1"/>
    </source>
</evidence>